<reference evidence="1" key="1">
    <citation type="journal article" date="2021" name="Evol. Appl.">
        <title>The genome of the Pyrenean desman and the effects of bottlenecks and inbreeding on the genomic landscape of an endangered species.</title>
        <authorList>
            <person name="Escoda L."/>
            <person name="Castresana J."/>
        </authorList>
    </citation>
    <scope>NUCLEOTIDE SEQUENCE</scope>
    <source>
        <strain evidence="1">IBE-C5619</strain>
    </source>
</reference>
<name>A0A8J6DMQ1_GALPY</name>
<dbReference type="GO" id="GO:0003735">
    <property type="term" value="F:structural constituent of ribosome"/>
    <property type="evidence" value="ECO:0007669"/>
    <property type="project" value="InterPro"/>
</dbReference>
<evidence type="ECO:0000313" key="2">
    <source>
        <dbReference type="Proteomes" id="UP000700334"/>
    </source>
</evidence>
<protein>
    <submittedName>
        <fullName evidence="1">40S ribosomal protein SA</fullName>
    </submittedName>
</protein>
<gene>
    <name evidence="1" type="ORF">J0S82_003554</name>
</gene>
<sequence>LKGSLNVLKVEENVLKFLAAGTHFGVTKLDLRQYIYRKKLGEASVLACVAINNPKDVHVMKFESAPKTTPIAGGFTP</sequence>
<comment type="caution">
    <text evidence="1">The sequence shown here is derived from an EMBL/GenBank/DDBJ whole genome shotgun (WGS) entry which is preliminary data.</text>
</comment>
<keyword evidence="1" id="KW-0689">Ribosomal protein</keyword>
<dbReference type="InterPro" id="IPR018130">
    <property type="entry name" value="Ribosomal_uS2_CS"/>
</dbReference>
<feature type="non-terminal residue" evidence="1">
    <location>
        <position position="1"/>
    </location>
</feature>
<accession>A0A8J6DMQ1</accession>
<evidence type="ECO:0000313" key="1">
    <source>
        <dbReference type="EMBL" id="KAG8513954.1"/>
    </source>
</evidence>
<dbReference type="EMBL" id="JAGFMF010011752">
    <property type="protein sequence ID" value="KAG8513954.1"/>
    <property type="molecule type" value="Genomic_DNA"/>
</dbReference>
<keyword evidence="1" id="KW-0687">Ribonucleoprotein</keyword>
<dbReference type="PROSITE" id="PS00962">
    <property type="entry name" value="RIBOSOMAL_S2_1"/>
    <property type="match status" value="1"/>
</dbReference>
<keyword evidence="2" id="KW-1185">Reference proteome</keyword>
<dbReference type="GO" id="GO:0005840">
    <property type="term" value="C:ribosome"/>
    <property type="evidence" value="ECO:0007669"/>
    <property type="project" value="UniProtKB-KW"/>
</dbReference>
<dbReference type="GO" id="GO:0006412">
    <property type="term" value="P:translation"/>
    <property type="evidence" value="ECO:0007669"/>
    <property type="project" value="InterPro"/>
</dbReference>
<organism evidence="1 2">
    <name type="scientific">Galemys pyrenaicus</name>
    <name type="common">Iberian desman</name>
    <name type="synonym">Pyrenean desman</name>
    <dbReference type="NCBI Taxonomy" id="202257"/>
    <lineage>
        <taxon>Eukaryota</taxon>
        <taxon>Metazoa</taxon>
        <taxon>Chordata</taxon>
        <taxon>Craniata</taxon>
        <taxon>Vertebrata</taxon>
        <taxon>Euteleostomi</taxon>
        <taxon>Mammalia</taxon>
        <taxon>Eutheria</taxon>
        <taxon>Laurasiatheria</taxon>
        <taxon>Eulipotyphla</taxon>
        <taxon>Talpidae</taxon>
        <taxon>Galemys</taxon>
    </lineage>
</organism>
<dbReference type="AlphaFoldDB" id="A0A8J6DMQ1"/>
<dbReference type="Proteomes" id="UP000700334">
    <property type="component" value="Unassembled WGS sequence"/>
</dbReference>
<proteinExistence type="predicted"/>